<accession>A0ACC2KZP5</accession>
<evidence type="ECO:0000313" key="1">
    <source>
        <dbReference type="EMBL" id="KAJ8626297.1"/>
    </source>
</evidence>
<gene>
    <name evidence="1" type="ORF">MRB53_019604</name>
</gene>
<proteinExistence type="predicted"/>
<name>A0ACC2KZP5_PERAE</name>
<evidence type="ECO:0000313" key="2">
    <source>
        <dbReference type="Proteomes" id="UP001234297"/>
    </source>
</evidence>
<organism evidence="1 2">
    <name type="scientific">Persea americana</name>
    <name type="common">Avocado</name>
    <dbReference type="NCBI Taxonomy" id="3435"/>
    <lineage>
        <taxon>Eukaryota</taxon>
        <taxon>Viridiplantae</taxon>
        <taxon>Streptophyta</taxon>
        <taxon>Embryophyta</taxon>
        <taxon>Tracheophyta</taxon>
        <taxon>Spermatophyta</taxon>
        <taxon>Magnoliopsida</taxon>
        <taxon>Magnoliidae</taxon>
        <taxon>Laurales</taxon>
        <taxon>Lauraceae</taxon>
        <taxon>Persea</taxon>
    </lineage>
</organism>
<comment type="caution">
    <text evidence="1">The sequence shown here is derived from an EMBL/GenBank/DDBJ whole genome shotgun (WGS) entry which is preliminary data.</text>
</comment>
<keyword evidence="2" id="KW-1185">Reference proteome</keyword>
<sequence>MTPRCGSSSSTRVVRELQLDFTPRMEEFHLEIHVVYSHQPPASIRVVEGPARLPSRMVSSETLKKHRAPSADVELELRAHLLLQETESHDLQTAPIRIQSQRLQRLEIQSNIFSSRSSHRLSIEINCNCA</sequence>
<protein>
    <submittedName>
        <fullName evidence="1">Uncharacterized protein</fullName>
    </submittedName>
</protein>
<dbReference type="EMBL" id="CM056814">
    <property type="protein sequence ID" value="KAJ8626297.1"/>
    <property type="molecule type" value="Genomic_DNA"/>
</dbReference>
<dbReference type="Proteomes" id="UP001234297">
    <property type="component" value="Chromosome 6"/>
</dbReference>
<reference evidence="1 2" key="1">
    <citation type="journal article" date="2022" name="Hortic Res">
        <title>A haplotype resolved chromosomal level avocado genome allows analysis of novel avocado genes.</title>
        <authorList>
            <person name="Nath O."/>
            <person name="Fletcher S.J."/>
            <person name="Hayward A."/>
            <person name="Shaw L.M."/>
            <person name="Masouleh A.K."/>
            <person name="Furtado A."/>
            <person name="Henry R.J."/>
            <person name="Mitter N."/>
        </authorList>
    </citation>
    <scope>NUCLEOTIDE SEQUENCE [LARGE SCALE GENOMIC DNA]</scope>
    <source>
        <strain evidence="2">cv. Hass</strain>
    </source>
</reference>